<keyword evidence="10" id="KW-1185">Reference proteome</keyword>
<comment type="similarity">
    <text evidence="7">Belongs to the class-I aminoacyl-tRNA synthetase family.</text>
</comment>
<evidence type="ECO:0000256" key="4">
    <source>
        <dbReference type="ARBA" id="ARBA00022917"/>
    </source>
</evidence>
<dbReference type="InterPro" id="IPR029038">
    <property type="entry name" value="MetRS_Zn"/>
</dbReference>
<name>A0A1H3K971_9PSEU</name>
<keyword evidence="2 7" id="KW-0547">Nucleotide-binding</keyword>
<keyword evidence="3 7" id="KW-0067">ATP-binding</keyword>
<reference evidence="9 10" key="1">
    <citation type="submission" date="2016-10" db="EMBL/GenBank/DDBJ databases">
        <authorList>
            <person name="de Groot N.N."/>
        </authorList>
    </citation>
    <scope>NUCLEOTIDE SEQUENCE [LARGE SCALE GENOMIC DNA]</scope>
    <source>
        <strain evidence="9 10">CPCC 202699</strain>
    </source>
</reference>
<dbReference type="PANTHER" id="PTHR45765">
    <property type="entry name" value="METHIONINE--TRNA LIGASE"/>
    <property type="match status" value="1"/>
</dbReference>
<sequence>MSQRTAIVIDTPPTSNGDLHVGHLAGPFMAADVHARYLRALGRPVVFSSGTDDSQTYVLASARRKGRTPEDLCGQSWHDIKQTLVDMGISLDGFAPYDDRYRASSLDFVTALHAAGKFRLKKVLLPYSERDGEFLVEGLVCGYCPVCLVESRGGLCESCGHPNNFDELLQPRSTVDPEDVVTHREAEILVLPMEEYRERLIAYYAEKRERLRPHTIGLVDELLAKPLPDFPITYPISWGIPAPFPETEGQVLNAWVEGIPAVMYCTAYAAEQLGEKHEDDHELWRAEHDAEVIYFIGFDNVYFWGLTHLALILAHEGKYVVPDTIISNEFYELENDKFSTSLGHVLYTKDLLREVPRDLIRFYLAVSCPEHQRTNFSREGLDKVAGRRLAEPWNRLANQLAKAVADLGIQSGVEGRELPVSADARQRAEAVLSRFRICYELSGYSLTRAADLIVAQLDRLNREALRPDQLGDLFYEVRALISGASPILIDLAAAVAEAGGFALQMEAPVLYAVAPFDVPLIGD</sequence>
<dbReference type="InterPro" id="IPR015413">
    <property type="entry name" value="Methionyl/Leucyl_tRNA_Synth"/>
</dbReference>
<evidence type="ECO:0000256" key="2">
    <source>
        <dbReference type="ARBA" id="ARBA00022741"/>
    </source>
</evidence>
<evidence type="ECO:0000256" key="1">
    <source>
        <dbReference type="ARBA" id="ARBA00022598"/>
    </source>
</evidence>
<gene>
    <name evidence="9" type="ORF">SAMN05421504_105690</name>
</gene>
<dbReference type="OrthoDB" id="9810191at2"/>
<accession>A0A1H3K971</accession>
<dbReference type="GO" id="GO:0004825">
    <property type="term" value="F:methionine-tRNA ligase activity"/>
    <property type="evidence" value="ECO:0007669"/>
    <property type="project" value="UniProtKB-EC"/>
</dbReference>
<dbReference type="PROSITE" id="PS00178">
    <property type="entry name" value="AA_TRNA_LIGASE_I"/>
    <property type="match status" value="1"/>
</dbReference>
<dbReference type="InterPro" id="IPR023458">
    <property type="entry name" value="Met-tRNA_ligase_1"/>
</dbReference>
<dbReference type="InterPro" id="IPR014729">
    <property type="entry name" value="Rossmann-like_a/b/a_fold"/>
</dbReference>
<dbReference type="RefSeq" id="WP_091293064.1">
    <property type="nucleotide sequence ID" value="NZ_FNON01000005.1"/>
</dbReference>
<comment type="catalytic activity">
    <reaction evidence="6">
        <text>tRNA(Met) + L-methionine + ATP = L-methionyl-tRNA(Met) + AMP + diphosphate</text>
        <dbReference type="Rhea" id="RHEA:13481"/>
        <dbReference type="Rhea" id="RHEA-COMP:9667"/>
        <dbReference type="Rhea" id="RHEA-COMP:9698"/>
        <dbReference type="ChEBI" id="CHEBI:30616"/>
        <dbReference type="ChEBI" id="CHEBI:33019"/>
        <dbReference type="ChEBI" id="CHEBI:57844"/>
        <dbReference type="ChEBI" id="CHEBI:78442"/>
        <dbReference type="ChEBI" id="CHEBI:78530"/>
        <dbReference type="ChEBI" id="CHEBI:456215"/>
        <dbReference type="EC" id="6.1.1.10"/>
    </reaction>
</comment>
<dbReference type="InterPro" id="IPR001412">
    <property type="entry name" value="aa-tRNA-synth_I_CS"/>
</dbReference>
<dbReference type="Proteomes" id="UP000199515">
    <property type="component" value="Unassembled WGS sequence"/>
</dbReference>
<keyword evidence="4 7" id="KW-0648">Protein biosynthesis</keyword>
<dbReference type="Pfam" id="PF09334">
    <property type="entry name" value="tRNA-synt_1g"/>
    <property type="match status" value="1"/>
</dbReference>
<evidence type="ECO:0000256" key="3">
    <source>
        <dbReference type="ARBA" id="ARBA00022840"/>
    </source>
</evidence>
<dbReference type="PANTHER" id="PTHR45765:SF1">
    <property type="entry name" value="METHIONINE--TRNA LIGASE, CYTOPLASMIC"/>
    <property type="match status" value="1"/>
</dbReference>
<evidence type="ECO:0000256" key="5">
    <source>
        <dbReference type="ARBA" id="ARBA00023146"/>
    </source>
</evidence>
<evidence type="ECO:0000256" key="6">
    <source>
        <dbReference type="ARBA" id="ARBA00047364"/>
    </source>
</evidence>
<dbReference type="AlphaFoldDB" id="A0A1H3K971"/>
<keyword evidence="5 7" id="KW-0030">Aminoacyl-tRNA synthetase</keyword>
<evidence type="ECO:0000256" key="7">
    <source>
        <dbReference type="RuleBase" id="RU363039"/>
    </source>
</evidence>
<organism evidence="9 10">
    <name type="scientific">Amycolatopsis xylanica</name>
    <dbReference type="NCBI Taxonomy" id="589385"/>
    <lineage>
        <taxon>Bacteria</taxon>
        <taxon>Bacillati</taxon>
        <taxon>Actinomycetota</taxon>
        <taxon>Actinomycetes</taxon>
        <taxon>Pseudonocardiales</taxon>
        <taxon>Pseudonocardiaceae</taxon>
        <taxon>Amycolatopsis</taxon>
    </lineage>
</organism>
<evidence type="ECO:0000313" key="9">
    <source>
        <dbReference type="EMBL" id="SDY48335.1"/>
    </source>
</evidence>
<evidence type="ECO:0000313" key="10">
    <source>
        <dbReference type="Proteomes" id="UP000199515"/>
    </source>
</evidence>
<feature type="domain" description="Methionyl/Leucyl tRNA synthetase" evidence="8">
    <location>
        <begin position="14"/>
        <end position="397"/>
    </location>
</feature>
<protein>
    <submittedName>
        <fullName evidence="9">Methionyl-tRNA synthetase</fullName>
    </submittedName>
</protein>
<dbReference type="Gene3D" id="3.40.50.620">
    <property type="entry name" value="HUPs"/>
    <property type="match status" value="1"/>
</dbReference>
<keyword evidence="1 7" id="KW-0436">Ligase</keyword>
<dbReference type="EMBL" id="FNON01000005">
    <property type="protein sequence ID" value="SDY48335.1"/>
    <property type="molecule type" value="Genomic_DNA"/>
</dbReference>
<dbReference type="GO" id="GO:0005829">
    <property type="term" value="C:cytosol"/>
    <property type="evidence" value="ECO:0007669"/>
    <property type="project" value="TreeGrafter"/>
</dbReference>
<dbReference type="SUPFAM" id="SSF52374">
    <property type="entry name" value="Nucleotidylyl transferase"/>
    <property type="match status" value="1"/>
</dbReference>
<dbReference type="Gene3D" id="2.20.28.20">
    <property type="entry name" value="Methionyl-tRNA synthetase, Zn-domain"/>
    <property type="match status" value="1"/>
</dbReference>
<evidence type="ECO:0000259" key="8">
    <source>
        <dbReference type="Pfam" id="PF09334"/>
    </source>
</evidence>
<dbReference type="GO" id="GO:0006431">
    <property type="term" value="P:methionyl-tRNA aminoacylation"/>
    <property type="evidence" value="ECO:0007669"/>
    <property type="project" value="TreeGrafter"/>
</dbReference>
<dbReference type="GO" id="GO:0005524">
    <property type="term" value="F:ATP binding"/>
    <property type="evidence" value="ECO:0007669"/>
    <property type="project" value="UniProtKB-KW"/>
</dbReference>
<proteinExistence type="inferred from homology"/>
<dbReference type="STRING" id="589385.SAMN05421504_105690"/>